<dbReference type="InterPro" id="IPR002347">
    <property type="entry name" value="SDR_fam"/>
</dbReference>
<protein>
    <submittedName>
        <fullName evidence="1">Short chain dehydrogenase/ reductase</fullName>
    </submittedName>
</protein>
<dbReference type="OrthoDB" id="9876299at2759"/>
<organism evidence="1 2">
    <name type="scientific">Microthyrium microscopicum</name>
    <dbReference type="NCBI Taxonomy" id="703497"/>
    <lineage>
        <taxon>Eukaryota</taxon>
        <taxon>Fungi</taxon>
        <taxon>Dikarya</taxon>
        <taxon>Ascomycota</taxon>
        <taxon>Pezizomycotina</taxon>
        <taxon>Dothideomycetes</taxon>
        <taxon>Dothideomycetes incertae sedis</taxon>
        <taxon>Microthyriales</taxon>
        <taxon>Microthyriaceae</taxon>
        <taxon>Microthyrium</taxon>
    </lineage>
</organism>
<accession>A0A6A6UNN3</accession>
<evidence type="ECO:0000313" key="1">
    <source>
        <dbReference type="EMBL" id="KAF2673316.1"/>
    </source>
</evidence>
<dbReference type="AlphaFoldDB" id="A0A6A6UNN3"/>
<dbReference type="Pfam" id="PF00106">
    <property type="entry name" value="adh_short"/>
    <property type="match status" value="1"/>
</dbReference>
<dbReference type="Gene3D" id="3.40.50.720">
    <property type="entry name" value="NAD(P)-binding Rossmann-like Domain"/>
    <property type="match status" value="1"/>
</dbReference>
<evidence type="ECO:0000313" key="2">
    <source>
        <dbReference type="Proteomes" id="UP000799302"/>
    </source>
</evidence>
<dbReference type="InterPro" id="IPR036291">
    <property type="entry name" value="NAD(P)-bd_dom_sf"/>
</dbReference>
<sequence>MPSNTVYVITGANRGIGQGLVETYLRRHASTVVAVVRSDSASTSLWAAAENFTRGTDSILHIIVANFSQPLSPQAGIDTFKAATAGLDHIDILICSAGHNPRMCPTIEVTAEELRESFEINTILPLTTFQALWPLMKGSTATAGPKFIVLSSSMGSIGEMEQFPAGAYGPSKTAINYIIKSLHMQMAQNGLIAVALHPGWVQTDMGHFAAQEWGHEAGPPLTPKESVAGILRIIDDATRETCSGKFIGHNGEEIGW</sequence>
<gene>
    <name evidence="1" type="ORF">BT63DRAFT_421480</name>
</gene>
<dbReference type="PRINTS" id="PR00081">
    <property type="entry name" value="GDHRDH"/>
</dbReference>
<dbReference type="GO" id="GO:0016616">
    <property type="term" value="F:oxidoreductase activity, acting on the CH-OH group of donors, NAD or NADP as acceptor"/>
    <property type="evidence" value="ECO:0007669"/>
    <property type="project" value="TreeGrafter"/>
</dbReference>
<dbReference type="PANTHER" id="PTHR45458">
    <property type="entry name" value="SHORT-CHAIN DEHYDROGENASE/REDUCTASE SDR"/>
    <property type="match status" value="1"/>
</dbReference>
<dbReference type="Proteomes" id="UP000799302">
    <property type="component" value="Unassembled WGS sequence"/>
</dbReference>
<proteinExistence type="predicted"/>
<dbReference type="SUPFAM" id="SSF51735">
    <property type="entry name" value="NAD(P)-binding Rossmann-fold domains"/>
    <property type="match status" value="1"/>
</dbReference>
<reference evidence="1" key="1">
    <citation type="journal article" date="2020" name="Stud. Mycol.">
        <title>101 Dothideomycetes genomes: a test case for predicting lifestyles and emergence of pathogens.</title>
        <authorList>
            <person name="Haridas S."/>
            <person name="Albert R."/>
            <person name="Binder M."/>
            <person name="Bloem J."/>
            <person name="Labutti K."/>
            <person name="Salamov A."/>
            <person name="Andreopoulos B."/>
            <person name="Baker S."/>
            <person name="Barry K."/>
            <person name="Bills G."/>
            <person name="Bluhm B."/>
            <person name="Cannon C."/>
            <person name="Castanera R."/>
            <person name="Culley D."/>
            <person name="Daum C."/>
            <person name="Ezra D."/>
            <person name="Gonzalez J."/>
            <person name="Henrissat B."/>
            <person name="Kuo A."/>
            <person name="Liang C."/>
            <person name="Lipzen A."/>
            <person name="Lutzoni F."/>
            <person name="Magnuson J."/>
            <person name="Mondo S."/>
            <person name="Nolan M."/>
            <person name="Ohm R."/>
            <person name="Pangilinan J."/>
            <person name="Park H.-J."/>
            <person name="Ramirez L."/>
            <person name="Alfaro M."/>
            <person name="Sun H."/>
            <person name="Tritt A."/>
            <person name="Yoshinaga Y."/>
            <person name="Zwiers L.-H."/>
            <person name="Turgeon B."/>
            <person name="Goodwin S."/>
            <person name="Spatafora J."/>
            <person name="Crous P."/>
            <person name="Grigoriev I."/>
        </authorList>
    </citation>
    <scope>NUCLEOTIDE SEQUENCE</scope>
    <source>
        <strain evidence="1">CBS 115976</strain>
    </source>
</reference>
<dbReference type="EMBL" id="MU004231">
    <property type="protein sequence ID" value="KAF2673316.1"/>
    <property type="molecule type" value="Genomic_DNA"/>
</dbReference>
<dbReference type="PANTHER" id="PTHR45458:SF3">
    <property type="entry name" value="CHAIN DEHYDROGENASE (ATSC), PUTATIVE-RELATED"/>
    <property type="match status" value="1"/>
</dbReference>
<name>A0A6A6UNN3_9PEZI</name>
<dbReference type="InterPro" id="IPR052184">
    <property type="entry name" value="SDR_enzymes"/>
</dbReference>
<dbReference type="CDD" id="cd05325">
    <property type="entry name" value="carb_red_sniffer_like_SDR_c"/>
    <property type="match status" value="1"/>
</dbReference>
<keyword evidence="2" id="KW-1185">Reference proteome</keyword>